<dbReference type="RefSeq" id="WP_040373377.1">
    <property type="nucleotide sequence ID" value="NZ_CP068053.1"/>
</dbReference>
<feature type="domain" description="Endospore appendages core" evidence="1">
    <location>
        <begin position="5"/>
        <end position="116"/>
    </location>
</feature>
<accession>A0A974NP68</accession>
<evidence type="ECO:0000259" key="1">
    <source>
        <dbReference type="Pfam" id="PF13157"/>
    </source>
</evidence>
<evidence type="ECO:0000313" key="3">
    <source>
        <dbReference type="Proteomes" id="UP000595254"/>
    </source>
</evidence>
<protein>
    <submittedName>
        <fullName evidence="2">DUF3992 domain-containing protein</fullName>
    </submittedName>
</protein>
<dbReference type="InterPro" id="IPR025055">
    <property type="entry name" value="Ena_core"/>
</dbReference>
<dbReference type="Proteomes" id="UP000595254">
    <property type="component" value="Chromosome"/>
</dbReference>
<dbReference type="AlphaFoldDB" id="A0A974NP68"/>
<reference evidence="2 3" key="1">
    <citation type="submission" date="2021-01" db="EMBL/GenBank/DDBJ databases">
        <title>FDA dAtabase for Regulatory Grade micrObial Sequences (FDA-ARGOS): Supporting development and validation of Infectious Disease Dx tests.</title>
        <authorList>
            <person name="Nelson B."/>
            <person name="Plummer A."/>
            <person name="Tallon L."/>
            <person name="Sadzewicz L."/>
            <person name="Zhao X."/>
            <person name="Boylan J."/>
            <person name="Ott S."/>
            <person name="Bowen H."/>
            <person name="Vavikolanu K."/>
            <person name="Mehta A."/>
            <person name="Aluvathingal J."/>
            <person name="Nadendla S."/>
            <person name="Myers T."/>
            <person name="Yan Y."/>
            <person name="Sichtig H."/>
        </authorList>
    </citation>
    <scope>NUCLEOTIDE SEQUENCE [LARGE SCALE GENOMIC DNA]</scope>
    <source>
        <strain evidence="2 3">FDAARGOS_1161</strain>
    </source>
</reference>
<sequence length="116" mass="11805">MAQIGSCNGEQLVGVNDSVCLTLELDDAVAPTVVWTDVTPYVINGTIMIENNGIVGVGQDAALSVNGTAIADFVVVPGEARSITLDNINSISLLGSGGEAGASSSVNVAFSLNYKF</sequence>
<dbReference type="EMBL" id="CP068053">
    <property type="protein sequence ID" value="QQT01289.1"/>
    <property type="molecule type" value="Genomic_DNA"/>
</dbReference>
<dbReference type="KEGG" id="ppsr:I6J18_05275"/>
<gene>
    <name evidence="2" type="ORF">I6J18_05275</name>
</gene>
<evidence type="ECO:0000313" key="2">
    <source>
        <dbReference type="EMBL" id="QQT01289.1"/>
    </source>
</evidence>
<proteinExistence type="predicted"/>
<dbReference type="Pfam" id="PF13157">
    <property type="entry name" value="Enas"/>
    <property type="match status" value="1"/>
</dbReference>
<name>A0A974NP68_PERPY</name>
<organism evidence="2 3">
    <name type="scientific">Peribacillus psychrosaccharolyticus</name>
    <name type="common">Bacillus psychrosaccharolyticus</name>
    <dbReference type="NCBI Taxonomy" id="1407"/>
    <lineage>
        <taxon>Bacteria</taxon>
        <taxon>Bacillati</taxon>
        <taxon>Bacillota</taxon>
        <taxon>Bacilli</taxon>
        <taxon>Bacillales</taxon>
        <taxon>Bacillaceae</taxon>
        <taxon>Peribacillus</taxon>
    </lineage>
</organism>
<keyword evidence="3" id="KW-1185">Reference proteome</keyword>